<dbReference type="PROSITE" id="PS50173">
    <property type="entry name" value="UMUC"/>
    <property type="match status" value="1"/>
</dbReference>
<sequence length="554" mass="59398">MPPRRLVVWCPDWPVVAAARAAELGPLVPTAVFAANRVVACSATARDSGVRRGMRRREAQSRCPDLVVCEHDPDRDARLFEPVVAAIEDMMPGVEIIRPGLVAVPARGPARYFGSEEGAAERVIDKIDAQVGVECQVGIADGLFAAVLAARRGQLVAPGLSPEFLAPLAVDEIDQLADRLSGRQAAGRAELVDLLRRLGIRTLGQFAALDPADVATRFGRSALAMHRAAAGREERPVLRRQPPPDLVVSEQLDPPVDRVDRAAFAAKALADLLHARLGELGLACTRLGISARTEHGEELDRVWRCAEPLTPAATADRVRWQLDGWLNGRSGSSRPTAGVSVLSLRPEEVVGAGGLQLDLLSAATGEADARAGRAFARVQGMLGPEAVLTGILDGGRDLRDRVRFVPWGDERRPALAPDRPWPGRIPAPSPSVVPDSPWPAEVLDAEGRSVGITDRDRLTAAPHRVEVAGGRSRAVSRWAGPWPVTERWWVELLAVAAGQTAPATQVPPRSSVRIQVVLEADSGPGAPEAELDPGEVALLLVHEQGRWWVQGAYR</sequence>
<dbReference type="SMR" id="A0A5M7BTL0"/>
<dbReference type="Gene3D" id="3.40.1170.60">
    <property type="match status" value="1"/>
</dbReference>
<evidence type="ECO:0000256" key="3">
    <source>
        <dbReference type="ARBA" id="ARBA00025589"/>
    </source>
</evidence>
<dbReference type="Gene3D" id="3.30.70.270">
    <property type="match status" value="1"/>
</dbReference>
<evidence type="ECO:0000259" key="5">
    <source>
        <dbReference type="PROSITE" id="PS50173"/>
    </source>
</evidence>
<evidence type="ECO:0000313" key="7">
    <source>
        <dbReference type="Proteomes" id="UP000323946"/>
    </source>
</evidence>
<name>A0A5M7BTL0_SACHI</name>
<dbReference type="InterPro" id="IPR043502">
    <property type="entry name" value="DNA/RNA_pol_sf"/>
</dbReference>
<evidence type="ECO:0000256" key="1">
    <source>
        <dbReference type="ARBA" id="ARBA00010945"/>
    </source>
</evidence>
<dbReference type="Proteomes" id="UP000323946">
    <property type="component" value="Unassembled WGS sequence"/>
</dbReference>
<evidence type="ECO:0000313" key="6">
    <source>
        <dbReference type="EMBL" id="KAA5833556.1"/>
    </source>
</evidence>
<keyword evidence="2" id="KW-0227">DNA damage</keyword>
<dbReference type="AlphaFoldDB" id="A0A5M7BTL0"/>
<reference evidence="6 7" key="1">
    <citation type="submission" date="2019-09" db="EMBL/GenBank/DDBJ databases">
        <title>Draft genome sequence of the thermophilic Saccharopolyspora hirsuta VKM Ac-666T.</title>
        <authorList>
            <person name="Lobastova T.G."/>
            <person name="Fokina V."/>
            <person name="Bragin E.Y."/>
            <person name="Shtratnikova V.Y."/>
            <person name="Starodumova I.P."/>
            <person name="Tarlachkov S.V."/>
            <person name="Donova M.V."/>
        </authorList>
    </citation>
    <scope>NUCLEOTIDE SEQUENCE [LARGE SCALE GENOMIC DNA]</scope>
    <source>
        <strain evidence="6 7">VKM Ac-666</strain>
    </source>
</reference>
<feature type="compositionally biased region" description="Pro residues" evidence="4">
    <location>
        <begin position="419"/>
        <end position="431"/>
    </location>
</feature>
<dbReference type="CDD" id="cd03468">
    <property type="entry name" value="PolY_like"/>
    <property type="match status" value="1"/>
</dbReference>
<evidence type="ECO:0000256" key="2">
    <source>
        <dbReference type="ARBA" id="ARBA00022763"/>
    </source>
</evidence>
<proteinExistence type="inferred from homology"/>
<dbReference type="PANTHER" id="PTHR35369">
    <property type="entry name" value="BLR3025 PROTEIN-RELATED"/>
    <property type="match status" value="1"/>
</dbReference>
<feature type="domain" description="UmuC" evidence="5">
    <location>
        <begin position="29"/>
        <end position="151"/>
    </location>
</feature>
<dbReference type="Pfam" id="PF00817">
    <property type="entry name" value="IMS"/>
    <property type="match status" value="1"/>
</dbReference>
<dbReference type="OrthoDB" id="5244088at2"/>
<dbReference type="RefSeq" id="WP_150067243.1">
    <property type="nucleotide sequence ID" value="NZ_JBEPDJ010000008.1"/>
</dbReference>
<comment type="caution">
    <text evidence="6">The sequence shown here is derived from an EMBL/GenBank/DDBJ whole genome shotgun (WGS) entry which is preliminary data.</text>
</comment>
<gene>
    <name evidence="6" type="ORF">F1721_14870</name>
</gene>
<dbReference type="GO" id="GO:0006281">
    <property type="term" value="P:DNA repair"/>
    <property type="evidence" value="ECO:0007669"/>
    <property type="project" value="InterPro"/>
</dbReference>
<dbReference type="PANTHER" id="PTHR35369:SF2">
    <property type="entry name" value="BLR3025 PROTEIN"/>
    <property type="match status" value="1"/>
</dbReference>
<keyword evidence="7" id="KW-1185">Reference proteome</keyword>
<comment type="similarity">
    <text evidence="1">Belongs to the DNA polymerase type-Y family.</text>
</comment>
<comment type="function">
    <text evidence="3">Poorly processive, error-prone DNA polymerase involved in untargeted mutagenesis. Copies undamaged DNA at stalled replication forks, which arise in vivo from mismatched or misaligned primer ends. These misaligned primers can be extended by PolIV. Exhibits no 3'-5' exonuclease (proofreading) activity. May be involved in translesional synthesis, in conjunction with the beta clamp from PolIII.</text>
</comment>
<dbReference type="InterPro" id="IPR050356">
    <property type="entry name" value="SulA_CellDiv_inhibitor"/>
</dbReference>
<accession>A0A5M7BTL0</accession>
<dbReference type="InterPro" id="IPR043128">
    <property type="entry name" value="Rev_trsase/Diguanyl_cyclase"/>
</dbReference>
<dbReference type="EMBL" id="VWPH01000006">
    <property type="protein sequence ID" value="KAA5833556.1"/>
    <property type="molecule type" value="Genomic_DNA"/>
</dbReference>
<protein>
    <submittedName>
        <fullName evidence="6">DNA polymerase Y family protein</fullName>
    </submittedName>
</protein>
<evidence type="ECO:0000256" key="4">
    <source>
        <dbReference type="SAM" id="MobiDB-lite"/>
    </source>
</evidence>
<dbReference type="InterPro" id="IPR001126">
    <property type="entry name" value="UmuC"/>
</dbReference>
<feature type="region of interest" description="Disordered" evidence="4">
    <location>
        <begin position="415"/>
        <end position="436"/>
    </location>
</feature>
<dbReference type="SUPFAM" id="SSF56672">
    <property type="entry name" value="DNA/RNA polymerases"/>
    <property type="match status" value="1"/>
</dbReference>
<organism evidence="6 7">
    <name type="scientific">Saccharopolyspora hirsuta</name>
    <dbReference type="NCBI Taxonomy" id="1837"/>
    <lineage>
        <taxon>Bacteria</taxon>
        <taxon>Bacillati</taxon>
        <taxon>Actinomycetota</taxon>
        <taxon>Actinomycetes</taxon>
        <taxon>Pseudonocardiales</taxon>
        <taxon>Pseudonocardiaceae</taxon>
        <taxon>Saccharopolyspora</taxon>
    </lineage>
</organism>